<dbReference type="GO" id="GO:0003723">
    <property type="term" value="F:RNA binding"/>
    <property type="evidence" value="ECO:0007669"/>
    <property type="project" value="UniProtKB-UniRule"/>
</dbReference>
<feature type="region of interest" description="Disordered" evidence="2">
    <location>
        <begin position="677"/>
        <end position="787"/>
    </location>
</feature>
<dbReference type="Gene3D" id="3.30.1370.50">
    <property type="entry name" value="R3H-like domain"/>
    <property type="match status" value="1"/>
</dbReference>
<feature type="compositionally biased region" description="Low complexity" evidence="2">
    <location>
        <begin position="1010"/>
        <end position="1037"/>
    </location>
</feature>
<evidence type="ECO:0000259" key="3">
    <source>
        <dbReference type="PROSITE" id="PS50137"/>
    </source>
</evidence>
<dbReference type="AlphaFoldDB" id="A0A8S3Z453"/>
<proteinExistence type="predicted"/>
<dbReference type="PROSITE" id="PS50174">
    <property type="entry name" value="G_PATCH"/>
    <property type="match status" value="1"/>
</dbReference>
<feature type="compositionally biased region" description="Gly residues" evidence="2">
    <location>
        <begin position="677"/>
        <end position="699"/>
    </location>
</feature>
<dbReference type="InterPro" id="IPR036867">
    <property type="entry name" value="R3H_dom_sf"/>
</dbReference>
<dbReference type="Pfam" id="PF01585">
    <property type="entry name" value="G-patch"/>
    <property type="match status" value="1"/>
</dbReference>
<evidence type="ECO:0000259" key="4">
    <source>
        <dbReference type="PROSITE" id="PS50174"/>
    </source>
</evidence>
<dbReference type="SMART" id="SM00443">
    <property type="entry name" value="G_patch"/>
    <property type="match status" value="1"/>
</dbReference>
<dbReference type="SUPFAM" id="SSF82708">
    <property type="entry name" value="R3H domain"/>
    <property type="match status" value="1"/>
</dbReference>
<dbReference type="PANTHER" id="PTHR48430">
    <property type="entry name" value="PARTNER OF XRN-2 PROTEIN 1"/>
    <property type="match status" value="1"/>
</dbReference>
<feature type="compositionally biased region" description="Polar residues" evidence="2">
    <location>
        <begin position="1"/>
        <end position="16"/>
    </location>
</feature>
<protein>
    <submittedName>
        <fullName evidence="6">Uncharacterized protein</fullName>
    </submittedName>
</protein>
<organism evidence="6 7">
    <name type="scientific">Candidula unifasciata</name>
    <dbReference type="NCBI Taxonomy" id="100452"/>
    <lineage>
        <taxon>Eukaryota</taxon>
        <taxon>Metazoa</taxon>
        <taxon>Spiralia</taxon>
        <taxon>Lophotrochozoa</taxon>
        <taxon>Mollusca</taxon>
        <taxon>Gastropoda</taxon>
        <taxon>Heterobranchia</taxon>
        <taxon>Euthyneura</taxon>
        <taxon>Panpulmonata</taxon>
        <taxon>Eupulmonata</taxon>
        <taxon>Stylommatophora</taxon>
        <taxon>Helicina</taxon>
        <taxon>Helicoidea</taxon>
        <taxon>Geomitridae</taxon>
        <taxon>Candidula</taxon>
    </lineage>
</organism>
<dbReference type="SUPFAM" id="SSF54768">
    <property type="entry name" value="dsRNA-binding domain-like"/>
    <property type="match status" value="2"/>
</dbReference>
<feature type="compositionally biased region" description="Low complexity" evidence="2">
    <location>
        <begin position="96"/>
        <end position="108"/>
    </location>
</feature>
<feature type="compositionally biased region" description="Basic residues" evidence="2">
    <location>
        <begin position="1155"/>
        <end position="1164"/>
    </location>
</feature>
<feature type="region of interest" description="Disordered" evidence="2">
    <location>
        <begin position="591"/>
        <end position="643"/>
    </location>
</feature>
<sequence length="1228" mass="133151">NAGQKCSFVSQTSAQLLGSRPGMDKQTDSQHGTVSKSDDSIKNPVSQFVGCGPGIDKPASLGAGSKTASQKSEGVKTSYGAGKAFFGMVFVRPGEAPPSSSVPSAALARTGGSKTARPANKKNEANKAPPPSPVSFPPTPEAKPILSKEEYLAAWKGEKDVQLQKLKKLAYEVVALKTARPNAKDKLHSAANRVPVRVEFSTEAVTVFRSNSTYLCYVFVDRVSVGSGRGLKIKDAKTNAYEAALQKILMPHVRINKVDPESSELEASMEPFLSPPPEPSPVPLQKGVAKPPPSTPVAPPKTNTIKEISSQQKESNLESGCLKRRLDEQKPVEDFVIVEPFTPTPDCTPAHTLRRSADFNHMLLEYEYFFKGDAARCVVKIESNVLADVNGPSKMAAKNMAASKALQKLKDICWVIKTKKEVDSHNKICKEDMLNELYDQSDEVIGDDNVGNRLLRKMGWYGGGVGKHGSGIVEPVSLSNVLNREGLGLSAKKEITEEYKRRVKQVIENYASSGDQEDLVFSYEFRLNERQVIHDECRRLNLNSKCRGKGRKRYLCVSRKRTAVELFHHVMVSGGETARYLLVPPGFDEGAESQLASGGPASSKTASKGGGKDKEDDKDSSGKNTSKGLLPTPGLLGEAPVPLLSLTGRRPPIFNQAAQPLQGNPMRPLLGSRFGGPRPGFGGPRPGFGGPRPGFGGPRPGFSASGPGKQNRIGHPRLGNLRFQNGNGMNDEFRNNQYARGPHSNDGSQEFERPDGNFDHEENDFIGRKNFPNGNMKPRVPPKGFRNNKDIGNQWGVHDNNECFLNFGKNPNGFHTQHGLRFGGLWNNEDTGNQWGDWHNNEGLQGGGDYSGGFIDNEGVCGTEFPGGGNNQGSQWGEGANGNQWGGGNNQGNQLDGGNNQGNQWGGENNWGNQWDSGNNQGNQWGGESNQENQWGGKNNQGNQWGGENNQQNQWNGGNNQGNQWNGGNNQGNQWNGGNNPGNQWGEIDKVDNQWCGGYNPGDQWGGGNNQINQWAGGNNQGNQSGGENNQGNQWSGINNQGNQWSGINNQGNEWGVINNEGNQWGVINNQLGGGFNQGNQWGMQENHECFQNVNDCNGGFQNQNTGMHRRGFGEADNLFKEGRQGVGDNIEQSKHFPSHNNRGPKMGLGIQGVGKRKKEKSPRKLGMFPMGPGETEQIMNGGGSRPLGFGKPAGHKQKRVKRESGSGGNQENMQQNIGLFQGTAKGR</sequence>
<feature type="compositionally biased region" description="Low complexity" evidence="2">
    <location>
        <begin position="891"/>
        <end position="915"/>
    </location>
</feature>
<evidence type="ECO:0000313" key="6">
    <source>
        <dbReference type="EMBL" id="CAG5124277.1"/>
    </source>
</evidence>
<feature type="region of interest" description="Disordered" evidence="2">
    <location>
        <begin position="260"/>
        <end position="299"/>
    </location>
</feature>
<dbReference type="Proteomes" id="UP000678393">
    <property type="component" value="Unassembled WGS sequence"/>
</dbReference>
<keyword evidence="1" id="KW-0694">RNA-binding</keyword>
<dbReference type="PANTHER" id="PTHR48430:SF1">
    <property type="entry name" value="PARTNER OF XRN-2 PROTEIN 1"/>
    <property type="match status" value="1"/>
</dbReference>
<reference evidence="6" key="1">
    <citation type="submission" date="2021-04" db="EMBL/GenBank/DDBJ databases">
        <authorList>
            <consortium name="Molecular Ecology Group"/>
        </authorList>
    </citation>
    <scope>NUCLEOTIDE SEQUENCE</scope>
</reference>
<dbReference type="InterPro" id="IPR000467">
    <property type="entry name" value="G_patch_dom"/>
</dbReference>
<feature type="region of interest" description="Disordered" evidence="2">
    <location>
        <begin position="870"/>
        <end position="1052"/>
    </location>
</feature>
<dbReference type="OrthoDB" id="2359216at2759"/>
<name>A0A8S3Z453_9EUPU</name>
<dbReference type="SMART" id="SM00358">
    <property type="entry name" value="DSRM"/>
    <property type="match status" value="2"/>
</dbReference>
<feature type="compositionally biased region" description="Pro residues" evidence="2">
    <location>
        <begin position="273"/>
        <end position="282"/>
    </location>
</feature>
<gene>
    <name evidence="6" type="ORF">CUNI_LOCUS9835</name>
</gene>
<feature type="region of interest" description="Disordered" evidence="2">
    <location>
        <begin position="1"/>
        <end position="74"/>
    </location>
</feature>
<feature type="domain" description="DRBM" evidence="3">
    <location>
        <begin position="182"/>
        <end position="250"/>
    </location>
</feature>
<feature type="compositionally biased region" description="Pro residues" evidence="2">
    <location>
        <begin position="290"/>
        <end position="299"/>
    </location>
</feature>
<feature type="compositionally biased region" description="Polar residues" evidence="2">
    <location>
        <begin position="1038"/>
        <end position="1052"/>
    </location>
</feature>
<feature type="region of interest" description="Disordered" evidence="2">
    <location>
        <begin position="96"/>
        <end position="142"/>
    </location>
</feature>
<feature type="compositionally biased region" description="Polar residues" evidence="2">
    <location>
        <begin position="1210"/>
        <end position="1219"/>
    </location>
</feature>
<feature type="domain" description="DRBM" evidence="3">
    <location>
        <begin position="379"/>
        <end position="411"/>
    </location>
</feature>
<feature type="compositionally biased region" description="Low complexity" evidence="2">
    <location>
        <begin position="930"/>
        <end position="986"/>
    </location>
</feature>
<accession>A0A8S3Z453</accession>
<evidence type="ECO:0000256" key="1">
    <source>
        <dbReference type="PROSITE-ProRule" id="PRU00266"/>
    </source>
</evidence>
<feature type="domain" description="R3H" evidence="5">
    <location>
        <begin position="497"/>
        <end position="561"/>
    </location>
</feature>
<dbReference type="InterPro" id="IPR014720">
    <property type="entry name" value="dsRBD_dom"/>
</dbReference>
<keyword evidence="7" id="KW-1185">Reference proteome</keyword>
<evidence type="ECO:0000313" key="7">
    <source>
        <dbReference type="Proteomes" id="UP000678393"/>
    </source>
</evidence>
<feature type="compositionally biased region" description="Basic and acidic residues" evidence="2">
    <location>
        <begin position="610"/>
        <end position="621"/>
    </location>
</feature>
<feature type="compositionally biased region" description="Pro residues" evidence="2">
    <location>
        <begin position="128"/>
        <end position="141"/>
    </location>
</feature>
<dbReference type="PROSITE" id="PS50137">
    <property type="entry name" value="DS_RBD"/>
    <property type="match status" value="2"/>
</dbReference>
<feature type="compositionally biased region" description="Polar residues" evidence="2">
    <location>
        <begin position="594"/>
        <end position="606"/>
    </location>
</feature>
<evidence type="ECO:0000259" key="5">
    <source>
        <dbReference type="PROSITE" id="PS51061"/>
    </source>
</evidence>
<feature type="non-terminal residue" evidence="6">
    <location>
        <position position="1"/>
    </location>
</feature>
<feature type="domain" description="G-patch" evidence="4">
    <location>
        <begin position="447"/>
        <end position="492"/>
    </location>
</feature>
<feature type="compositionally biased region" description="Basic and acidic residues" evidence="2">
    <location>
        <begin position="750"/>
        <end position="767"/>
    </location>
</feature>
<comment type="caution">
    <text evidence="6">The sequence shown here is derived from an EMBL/GenBank/DDBJ whole genome shotgun (WGS) entry which is preliminary data.</text>
</comment>
<evidence type="ECO:0000256" key="2">
    <source>
        <dbReference type="SAM" id="MobiDB-lite"/>
    </source>
</evidence>
<dbReference type="InterPro" id="IPR001374">
    <property type="entry name" value="R3H_dom"/>
</dbReference>
<dbReference type="PROSITE" id="PS51061">
    <property type="entry name" value="R3H"/>
    <property type="match status" value="1"/>
</dbReference>
<dbReference type="EMBL" id="CAJHNH020001746">
    <property type="protein sequence ID" value="CAG5124277.1"/>
    <property type="molecule type" value="Genomic_DNA"/>
</dbReference>
<feature type="region of interest" description="Disordered" evidence="2">
    <location>
        <begin position="1135"/>
        <end position="1228"/>
    </location>
</feature>
<feature type="compositionally biased region" description="Polar residues" evidence="2">
    <location>
        <begin position="916"/>
        <end position="929"/>
    </location>
</feature>